<name>A0ABS2JUK2_9GAMM</name>
<proteinExistence type="inferred from homology"/>
<evidence type="ECO:0000313" key="4">
    <source>
        <dbReference type="Proteomes" id="UP001430065"/>
    </source>
</evidence>
<dbReference type="InterPro" id="IPR015946">
    <property type="entry name" value="KH_dom-like_a/b"/>
</dbReference>
<dbReference type="RefSeq" id="WP_204637111.1">
    <property type="nucleotide sequence ID" value="NZ_JADIKC010000007.1"/>
</dbReference>
<dbReference type="Pfam" id="PF02566">
    <property type="entry name" value="OsmC"/>
    <property type="match status" value="1"/>
</dbReference>
<feature type="region of interest" description="Disordered" evidence="2">
    <location>
        <begin position="32"/>
        <end position="51"/>
    </location>
</feature>
<organism evidence="3 4">
    <name type="scientific">Dyella kyungheensis</name>
    <dbReference type="NCBI Taxonomy" id="1242174"/>
    <lineage>
        <taxon>Bacteria</taxon>
        <taxon>Pseudomonadati</taxon>
        <taxon>Pseudomonadota</taxon>
        <taxon>Gammaproteobacteria</taxon>
        <taxon>Lysobacterales</taxon>
        <taxon>Rhodanobacteraceae</taxon>
        <taxon>Dyella</taxon>
    </lineage>
</organism>
<reference evidence="3 4" key="1">
    <citation type="submission" date="2020-10" db="EMBL/GenBank/DDBJ databases">
        <title>Phylogeny of dyella-like bacteria.</title>
        <authorList>
            <person name="Fu J."/>
        </authorList>
    </citation>
    <scope>NUCLEOTIDE SEQUENCE [LARGE SCALE GENOMIC DNA]</scope>
    <source>
        <strain evidence="3 4">THG-B117</strain>
    </source>
</reference>
<gene>
    <name evidence="3" type="ORF">ISP20_16025</name>
</gene>
<sequence>MKRPQPPPPSLLDKYRGAEFQPLYTATVHVTGGEARHGRATGTARSQDGSLELSLRMPPELGGNGEGTNPEQLFAAGYAACFHGALNLLATRAQVAIPDAAVTASVTFGRDPVDGLFTLTADIRISLPHMDSAMAEELVRNTERICPYSKMARDGIACVVSLDC</sequence>
<evidence type="ECO:0000256" key="1">
    <source>
        <dbReference type="ARBA" id="ARBA00007378"/>
    </source>
</evidence>
<comment type="similarity">
    <text evidence="1">Belongs to the OsmC/Ohr family.</text>
</comment>
<dbReference type="InterPro" id="IPR036102">
    <property type="entry name" value="OsmC/Ohrsf"/>
</dbReference>
<dbReference type="PANTHER" id="PTHR33797:SF2">
    <property type="entry name" value="ORGANIC HYDROPEROXIDE RESISTANCE PROTEIN-LIKE"/>
    <property type="match status" value="1"/>
</dbReference>
<dbReference type="PANTHER" id="PTHR33797">
    <property type="entry name" value="ORGANIC HYDROPEROXIDE RESISTANCE PROTEIN-LIKE"/>
    <property type="match status" value="1"/>
</dbReference>
<dbReference type="Proteomes" id="UP001430065">
    <property type="component" value="Unassembled WGS sequence"/>
</dbReference>
<dbReference type="EMBL" id="JADIKC010000007">
    <property type="protein sequence ID" value="MBM7122676.1"/>
    <property type="molecule type" value="Genomic_DNA"/>
</dbReference>
<keyword evidence="4" id="KW-1185">Reference proteome</keyword>
<protein>
    <submittedName>
        <fullName evidence="3">Ohr family peroxiredoxin</fullName>
    </submittedName>
</protein>
<accession>A0ABS2JUK2</accession>
<dbReference type="InterPro" id="IPR019953">
    <property type="entry name" value="OHR"/>
</dbReference>
<evidence type="ECO:0000256" key="2">
    <source>
        <dbReference type="SAM" id="MobiDB-lite"/>
    </source>
</evidence>
<dbReference type="NCBIfam" id="TIGR03561">
    <property type="entry name" value="organ_hyd_perox"/>
    <property type="match status" value="1"/>
</dbReference>
<dbReference type="Gene3D" id="2.20.25.10">
    <property type="match status" value="1"/>
</dbReference>
<dbReference type="InterPro" id="IPR003718">
    <property type="entry name" value="OsmC/Ohr_fam"/>
</dbReference>
<evidence type="ECO:0000313" key="3">
    <source>
        <dbReference type="EMBL" id="MBM7122676.1"/>
    </source>
</evidence>
<dbReference type="Gene3D" id="3.30.300.20">
    <property type="match status" value="1"/>
</dbReference>
<dbReference type="SUPFAM" id="SSF82784">
    <property type="entry name" value="OsmC-like"/>
    <property type="match status" value="1"/>
</dbReference>
<comment type="caution">
    <text evidence="3">The sequence shown here is derived from an EMBL/GenBank/DDBJ whole genome shotgun (WGS) entry which is preliminary data.</text>
</comment>